<protein>
    <submittedName>
        <fullName evidence="5">Helix-turn-helix domain-containing protein</fullName>
    </submittedName>
</protein>
<dbReference type="SUPFAM" id="SSF51215">
    <property type="entry name" value="Regulatory protein AraC"/>
    <property type="match status" value="1"/>
</dbReference>
<keyword evidence="3" id="KW-0804">Transcription</keyword>
<evidence type="ECO:0000313" key="6">
    <source>
        <dbReference type="Proteomes" id="UP000307943"/>
    </source>
</evidence>
<evidence type="ECO:0000259" key="4">
    <source>
        <dbReference type="PROSITE" id="PS01124"/>
    </source>
</evidence>
<dbReference type="Pfam" id="PF12833">
    <property type="entry name" value="HTH_18"/>
    <property type="match status" value="1"/>
</dbReference>
<dbReference type="InterPro" id="IPR020449">
    <property type="entry name" value="Tscrpt_reg_AraC-type_HTH"/>
</dbReference>
<keyword evidence="2" id="KW-0238">DNA-binding</keyword>
<dbReference type="InterPro" id="IPR018062">
    <property type="entry name" value="HTH_AraC-typ_CS"/>
</dbReference>
<evidence type="ECO:0000313" key="5">
    <source>
        <dbReference type="EMBL" id="TNJ67923.1"/>
    </source>
</evidence>
<dbReference type="Proteomes" id="UP000307943">
    <property type="component" value="Unassembled WGS sequence"/>
</dbReference>
<name>A0A5C4TFQ5_9BACL</name>
<evidence type="ECO:0000256" key="1">
    <source>
        <dbReference type="ARBA" id="ARBA00023015"/>
    </source>
</evidence>
<proteinExistence type="predicted"/>
<gene>
    <name evidence="5" type="ORF">FE784_01905</name>
</gene>
<organism evidence="5 6">
    <name type="scientific">Paenibacillus hemerocallicola</name>
    <dbReference type="NCBI Taxonomy" id="1172614"/>
    <lineage>
        <taxon>Bacteria</taxon>
        <taxon>Bacillati</taxon>
        <taxon>Bacillota</taxon>
        <taxon>Bacilli</taxon>
        <taxon>Bacillales</taxon>
        <taxon>Paenibacillaceae</taxon>
        <taxon>Paenibacillus</taxon>
    </lineage>
</organism>
<dbReference type="PROSITE" id="PS00041">
    <property type="entry name" value="HTH_ARAC_FAMILY_1"/>
    <property type="match status" value="1"/>
</dbReference>
<dbReference type="EMBL" id="VDCQ01000002">
    <property type="protein sequence ID" value="TNJ67923.1"/>
    <property type="molecule type" value="Genomic_DNA"/>
</dbReference>
<dbReference type="Pfam" id="PF02311">
    <property type="entry name" value="AraC_binding"/>
    <property type="match status" value="1"/>
</dbReference>
<dbReference type="InterPro" id="IPR003313">
    <property type="entry name" value="AraC-bd"/>
</dbReference>
<dbReference type="AlphaFoldDB" id="A0A5C4TFQ5"/>
<dbReference type="SMART" id="SM00342">
    <property type="entry name" value="HTH_ARAC"/>
    <property type="match status" value="1"/>
</dbReference>
<keyword evidence="6" id="KW-1185">Reference proteome</keyword>
<dbReference type="PROSITE" id="PS01124">
    <property type="entry name" value="HTH_ARAC_FAMILY_2"/>
    <property type="match status" value="1"/>
</dbReference>
<accession>A0A5C4TFQ5</accession>
<dbReference type="InterPro" id="IPR014710">
    <property type="entry name" value="RmlC-like_jellyroll"/>
</dbReference>
<dbReference type="OrthoDB" id="2831254at2"/>
<dbReference type="GO" id="GO:0043565">
    <property type="term" value="F:sequence-specific DNA binding"/>
    <property type="evidence" value="ECO:0007669"/>
    <property type="project" value="InterPro"/>
</dbReference>
<dbReference type="Gene3D" id="1.10.10.60">
    <property type="entry name" value="Homeodomain-like"/>
    <property type="match status" value="2"/>
</dbReference>
<comment type="caution">
    <text evidence="5">The sequence shown here is derived from an EMBL/GenBank/DDBJ whole genome shotgun (WGS) entry which is preliminary data.</text>
</comment>
<dbReference type="InterPro" id="IPR009057">
    <property type="entry name" value="Homeodomain-like_sf"/>
</dbReference>
<evidence type="ECO:0000256" key="3">
    <source>
        <dbReference type="ARBA" id="ARBA00023163"/>
    </source>
</evidence>
<dbReference type="InterPro" id="IPR018060">
    <property type="entry name" value="HTH_AraC"/>
</dbReference>
<dbReference type="Gene3D" id="2.60.120.10">
    <property type="entry name" value="Jelly Rolls"/>
    <property type="match status" value="1"/>
</dbReference>
<dbReference type="SUPFAM" id="SSF46689">
    <property type="entry name" value="Homeodomain-like"/>
    <property type="match status" value="1"/>
</dbReference>
<feature type="domain" description="HTH araC/xylS-type" evidence="4">
    <location>
        <begin position="257"/>
        <end position="355"/>
    </location>
</feature>
<evidence type="ECO:0000256" key="2">
    <source>
        <dbReference type="ARBA" id="ARBA00023125"/>
    </source>
</evidence>
<dbReference type="GO" id="GO:0003700">
    <property type="term" value="F:DNA-binding transcription factor activity"/>
    <property type="evidence" value="ECO:0007669"/>
    <property type="project" value="InterPro"/>
</dbReference>
<dbReference type="PANTHER" id="PTHR43280">
    <property type="entry name" value="ARAC-FAMILY TRANSCRIPTIONAL REGULATOR"/>
    <property type="match status" value="1"/>
</dbReference>
<reference evidence="5 6" key="1">
    <citation type="submission" date="2019-05" db="EMBL/GenBank/DDBJ databases">
        <title>We sequenced the genome of Paenibacillus hemerocallicola KCTC 33185 for further insight into its adaptation and study the phylogeny of Paenibacillus.</title>
        <authorList>
            <person name="Narsing Rao M.P."/>
        </authorList>
    </citation>
    <scope>NUCLEOTIDE SEQUENCE [LARGE SCALE GENOMIC DNA]</scope>
    <source>
        <strain evidence="5 6">KCTC 33185</strain>
    </source>
</reference>
<sequence>MTASVRPRRAPPRLTVEIYVDGRSPLQYNKLKYPIQKMEKRLTLPTFSEETRLLCRIDLHGGIVMEFLTFTLQEAVVVKKLISFHYHELSKDFIFSGEAHDFWELCYIDKGEVQIFAYNRDFHLKQGDMMLHKPNMFHSIQTVNDAAPNAVNVCFYCVSPHMSFFEDKVFRLTEQERNILSEVVNEGLRTFEPRIDTTSPTEHTLLRKGETPFGSEQLIKIGFEKLLISLIRRYSLMETAHTLSSPAREKMEGELFADIRCYLQNSLSADFNLEELSNKFHIGKSHLKKLFKEKAGMGIKQYWNRLKIEQAKIMVRDEKYNMTQISEVLGYSSVHYFSRHFKNEIGMTPTEYAKTVKARAF</sequence>
<dbReference type="InterPro" id="IPR037923">
    <property type="entry name" value="HTH-like"/>
</dbReference>
<dbReference type="PRINTS" id="PR00032">
    <property type="entry name" value="HTHARAC"/>
</dbReference>
<dbReference type="PANTHER" id="PTHR43280:SF2">
    <property type="entry name" value="HTH-TYPE TRANSCRIPTIONAL REGULATOR EXSA"/>
    <property type="match status" value="1"/>
</dbReference>
<keyword evidence="1" id="KW-0805">Transcription regulation</keyword>